<dbReference type="GO" id="GO:0000776">
    <property type="term" value="C:kinetochore"/>
    <property type="evidence" value="ECO:0007669"/>
    <property type="project" value="UniProtKB-UniRule"/>
</dbReference>
<dbReference type="EMBL" id="JBEDNZ010000006">
    <property type="protein sequence ID" value="KAL0841244.1"/>
    <property type="molecule type" value="Genomic_DNA"/>
</dbReference>
<comment type="similarity">
    <text evidence="2 9">Belongs to the SPC25 family.</text>
</comment>
<evidence type="ECO:0000256" key="2">
    <source>
        <dbReference type="ARBA" id="ARBA00006379"/>
    </source>
</evidence>
<evidence type="ECO:0000256" key="5">
    <source>
        <dbReference type="ARBA" id="ARBA00022776"/>
    </source>
</evidence>
<keyword evidence="3 9" id="KW-0158">Chromosome</keyword>
<keyword evidence="9" id="KW-0995">Kinetochore</keyword>
<feature type="domain" description="Chromosome segregation protein Spc25 C-terminal" evidence="10">
    <location>
        <begin position="133"/>
        <end position="201"/>
    </location>
</feature>
<evidence type="ECO:0000256" key="1">
    <source>
        <dbReference type="ARBA" id="ARBA00004584"/>
    </source>
</evidence>
<keyword evidence="7 9" id="KW-0131">Cell cycle</keyword>
<keyword evidence="9" id="KW-0539">Nucleus</keyword>
<keyword evidence="4 9" id="KW-0132">Cell division</keyword>
<evidence type="ECO:0000256" key="3">
    <source>
        <dbReference type="ARBA" id="ARBA00022454"/>
    </source>
</evidence>
<dbReference type="AlphaFoldDB" id="A0ABD0TDU6"/>
<dbReference type="GO" id="GO:0005634">
    <property type="term" value="C:nucleus"/>
    <property type="evidence" value="ECO:0007669"/>
    <property type="project" value="UniProtKB-SubCell"/>
</dbReference>
<reference evidence="11 12" key="1">
    <citation type="submission" date="2024-06" db="EMBL/GenBank/DDBJ databases">
        <title>A chromosome-level genome assembly of beet webworm, Loxostege sticticalis.</title>
        <authorList>
            <person name="Zhang Y."/>
        </authorList>
    </citation>
    <scope>NUCLEOTIDE SEQUENCE [LARGE SCALE GENOMIC DNA]</scope>
    <source>
        <strain evidence="11">AQ028</strain>
        <tissue evidence="11">Male pupae</tissue>
    </source>
</reference>
<sequence length="209" mass="24875">MSVIDEWSFNLNFNDVEKERYSNFVQIINTKRENILLLLDDGFKVQKMCNGTIDPNNDDELRILIEKNKQLRYDIDVKIEELNCQQSKYESYKKDQKLLSQEVKETHEAFLMARKCYKKFLRVYYSIEKRNKEKQTIFLQFFTEAKKDSENYSVRLIRDSKSGHYELLSTTPKLNVLKELQRRLNETNDVPGVLCSIRQAFLGIKGNKH</sequence>
<comment type="subcellular location">
    <subcellularLocation>
        <location evidence="1">Chromosome</location>
        <location evidence="1">Centromere</location>
    </subcellularLocation>
    <subcellularLocation>
        <location evidence="9">Nucleus</location>
    </subcellularLocation>
    <subcellularLocation>
        <location evidence="9">Chromosome</location>
        <location evidence="9">Centromere</location>
        <location evidence="9">Kinetochore</location>
    </subcellularLocation>
</comment>
<dbReference type="GO" id="GO:0051301">
    <property type="term" value="P:cell division"/>
    <property type="evidence" value="ECO:0007669"/>
    <property type="project" value="UniProtKB-UniRule"/>
</dbReference>
<evidence type="ECO:0000256" key="9">
    <source>
        <dbReference type="RuleBase" id="RU367150"/>
    </source>
</evidence>
<comment type="subunit">
    <text evidence="9">Component of the NDC80 complex.</text>
</comment>
<dbReference type="Gene3D" id="3.30.457.50">
    <property type="entry name" value="Chromosome segregation protein Spc25"/>
    <property type="match status" value="1"/>
</dbReference>
<evidence type="ECO:0000313" key="11">
    <source>
        <dbReference type="EMBL" id="KAL0841244.1"/>
    </source>
</evidence>
<evidence type="ECO:0000256" key="6">
    <source>
        <dbReference type="ARBA" id="ARBA00023054"/>
    </source>
</evidence>
<evidence type="ECO:0000256" key="7">
    <source>
        <dbReference type="ARBA" id="ARBA00023306"/>
    </source>
</evidence>
<dbReference type="Proteomes" id="UP001549921">
    <property type="component" value="Unassembled WGS sequence"/>
</dbReference>
<proteinExistence type="inferred from homology"/>
<name>A0ABD0TDU6_LOXSC</name>
<gene>
    <name evidence="11" type="ORF">ABMA28_014972</name>
</gene>
<comment type="caution">
    <text evidence="11">The sequence shown here is derived from an EMBL/GenBank/DDBJ whole genome shotgun (WGS) entry which is preliminary data.</text>
</comment>
<evidence type="ECO:0000256" key="8">
    <source>
        <dbReference type="ARBA" id="ARBA00023328"/>
    </source>
</evidence>
<evidence type="ECO:0000256" key="4">
    <source>
        <dbReference type="ARBA" id="ARBA00022618"/>
    </source>
</evidence>
<keyword evidence="6" id="KW-0175">Coiled coil</keyword>
<comment type="function">
    <text evidence="9">Acts as a component of the essential kinetochore-associated NDC80 complex, which is required for chromosome segregation and spindle checkpoint activity.</text>
</comment>
<dbReference type="Pfam" id="PF08234">
    <property type="entry name" value="Spindle_Spc25"/>
    <property type="match status" value="1"/>
</dbReference>
<protein>
    <recommendedName>
        <fullName evidence="9">Kinetochore protein SPC25</fullName>
    </recommendedName>
</protein>
<dbReference type="InterPro" id="IPR013255">
    <property type="entry name" value="Spc25_C"/>
</dbReference>
<keyword evidence="8 9" id="KW-0137">Centromere</keyword>
<accession>A0ABD0TDU6</accession>
<keyword evidence="5 9" id="KW-0498">Mitosis</keyword>
<organism evidence="11 12">
    <name type="scientific">Loxostege sticticalis</name>
    <name type="common">Beet webworm moth</name>
    <dbReference type="NCBI Taxonomy" id="481309"/>
    <lineage>
        <taxon>Eukaryota</taxon>
        <taxon>Metazoa</taxon>
        <taxon>Ecdysozoa</taxon>
        <taxon>Arthropoda</taxon>
        <taxon>Hexapoda</taxon>
        <taxon>Insecta</taxon>
        <taxon>Pterygota</taxon>
        <taxon>Neoptera</taxon>
        <taxon>Endopterygota</taxon>
        <taxon>Lepidoptera</taxon>
        <taxon>Glossata</taxon>
        <taxon>Ditrysia</taxon>
        <taxon>Pyraloidea</taxon>
        <taxon>Crambidae</taxon>
        <taxon>Pyraustinae</taxon>
        <taxon>Loxostege</taxon>
    </lineage>
</organism>
<evidence type="ECO:0000313" key="12">
    <source>
        <dbReference type="Proteomes" id="UP001549921"/>
    </source>
</evidence>
<evidence type="ECO:0000259" key="10">
    <source>
        <dbReference type="Pfam" id="PF08234"/>
    </source>
</evidence>